<reference evidence="1 2" key="1">
    <citation type="submission" date="2016-10" db="EMBL/GenBank/DDBJ databases">
        <authorList>
            <person name="de Groot N.N."/>
        </authorList>
    </citation>
    <scope>NUCLEOTIDE SEQUENCE [LARGE SCALE GENOMIC DNA]</scope>
    <source>
        <strain evidence="1 2">DSM 22126</strain>
    </source>
</reference>
<accession>A0A1H1QCI4</accession>
<evidence type="ECO:0000313" key="1">
    <source>
        <dbReference type="EMBL" id="SDS21156.1"/>
    </source>
</evidence>
<dbReference type="EMBL" id="LT629776">
    <property type="protein sequence ID" value="SDS21156.1"/>
    <property type="molecule type" value="Genomic_DNA"/>
</dbReference>
<dbReference type="Gene3D" id="1.10.10.60">
    <property type="entry name" value="Homeodomain-like"/>
    <property type="match status" value="1"/>
</dbReference>
<dbReference type="AlphaFoldDB" id="A0A1H1QCI4"/>
<dbReference type="SUPFAM" id="SSF46689">
    <property type="entry name" value="Homeodomain-like"/>
    <property type="match status" value="1"/>
</dbReference>
<protein>
    <recommendedName>
        <fullName evidence="3">Transposase</fullName>
    </recommendedName>
</protein>
<dbReference type="InterPro" id="IPR009057">
    <property type="entry name" value="Homeodomain-like_sf"/>
</dbReference>
<organism evidence="1 2">
    <name type="scientific">Paraoerskovia marina</name>
    <dbReference type="NCBI Taxonomy" id="545619"/>
    <lineage>
        <taxon>Bacteria</taxon>
        <taxon>Bacillati</taxon>
        <taxon>Actinomycetota</taxon>
        <taxon>Actinomycetes</taxon>
        <taxon>Micrococcales</taxon>
        <taxon>Cellulomonadaceae</taxon>
        <taxon>Paraoerskovia</taxon>
    </lineage>
</organism>
<sequence length="89" mass="9982">MEFCDDFVAIARQGETPIEQVAKDFGIFESCLRNLIHQANVADGAKPDVAAPESVRLRELRCRNCLLEQEIEVLRRAAAYPSEAHRPGE</sequence>
<proteinExistence type="predicted"/>
<keyword evidence="2" id="KW-1185">Reference proteome</keyword>
<evidence type="ECO:0008006" key="3">
    <source>
        <dbReference type="Google" id="ProtNLM"/>
    </source>
</evidence>
<gene>
    <name evidence="1" type="ORF">SAMN04489860_1046</name>
</gene>
<dbReference type="STRING" id="545619.SAMN04489860_1046"/>
<dbReference type="Proteomes" id="UP000185663">
    <property type="component" value="Chromosome I"/>
</dbReference>
<name>A0A1H1QCI4_9CELL</name>
<evidence type="ECO:0000313" key="2">
    <source>
        <dbReference type="Proteomes" id="UP000185663"/>
    </source>
</evidence>